<dbReference type="Pfam" id="PF00096">
    <property type="entry name" value="zf-C2H2"/>
    <property type="match status" value="2"/>
</dbReference>
<reference evidence="7" key="1">
    <citation type="submission" date="2025-08" db="UniProtKB">
        <authorList>
            <consortium name="RefSeq"/>
        </authorList>
    </citation>
    <scope>IDENTIFICATION</scope>
    <source>
        <tissue evidence="7">Whole insect</tissue>
    </source>
</reference>
<organism evidence="7">
    <name type="scientific">Diabrotica virgifera virgifera</name>
    <name type="common">western corn rootworm</name>
    <dbReference type="NCBI Taxonomy" id="50390"/>
    <lineage>
        <taxon>Eukaryota</taxon>
        <taxon>Metazoa</taxon>
        <taxon>Ecdysozoa</taxon>
        <taxon>Arthropoda</taxon>
        <taxon>Hexapoda</taxon>
        <taxon>Insecta</taxon>
        <taxon>Pterygota</taxon>
        <taxon>Neoptera</taxon>
        <taxon>Endopterygota</taxon>
        <taxon>Coleoptera</taxon>
        <taxon>Polyphaga</taxon>
        <taxon>Cucujiformia</taxon>
        <taxon>Chrysomeloidea</taxon>
        <taxon>Chrysomelidae</taxon>
        <taxon>Galerucinae</taxon>
        <taxon>Diabroticina</taxon>
        <taxon>Diabroticites</taxon>
        <taxon>Diabrotica</taxon>
    </lineage>
</organism>
<dbReference type="PANTHER" id="PTHR23235:SF176">
    <property type="entry name" value="C2H2-TYPE DOMAIN-CONTAINING PROTEIN"/>
    <property type="match status" value="1"/>
</dbReference>
<dbReference type="PROSITE" id="PS00028">
    <property type="entry name" value="ZINC_FINGER_C2H2_1"/>
    <property type="match status" value="2"/>
</dbReference>
<dbReference type="FunFam" id="3.30.160.60:FF:000925">
    <property type="entry name" value="Zinc finger protein 668"/>
    <property type="match status" value="1"/>
</dbReference>
<dbReference type="GO" id="GO:0000978">
    <property type="term" value="F:RNA polymerase II cis-regulatory region sequence-specific DNA binding"/>
    <property type="evidence" value="ECO:0007669"/>
    <property type="project" value="TreeGrafter"/>
</dbReference>
<dbReference type="GO" id="GO:0045893">
    <property type="term" value="P:positive regulation of DNA-templated transcription"/>
    <property type="evidence" value="ECO:0007669"/>
    <property type="project" value="UniProtKB-ARBA"/>
</dbReference>
<dbReference type="GO" id="GO:0008270">
    <property type="term" value="F:zinc ion binding"/>
    <property type="evidence" value="ECO:0007669"/>
    <property type="project" value="UniProtKB-KW"/>
</dbReference>
<evidence type="ECO:0000256" key="4">
    <source>
        <dbReference type="ARBA" id="ARBA00022833"/>
    </source>
</evidence>
<gene>
    <name evidence="7" type="primary">LOC114339892</name>
</gene>
<name>A0A6P7GMG8_DIAVI</name>
<sequence length="229" mass="26695">MEVKQEVMEKTCKIEIVNKEVHDAHLDTFKTEIKEEPHTESAQNPFDNLNYNIYPLNTEIKYDEDKLCHLEVKQTQESFICEDAPTDENHELRDHVISFICEDTPTDECNELRDHVMSKQLTQCTTAVKKVKAVGKPFTCEICTKHFSHRSHLKVHMMTHTGEKLFACEMCAKRFTYSSSLKIHMKKHTGENLFTCDACTKQFTRGCYLKVSYLKIHQLMKTTNSRIVL</sequence>
<accession>A0A6P7GMG8</accession>
<dbReference type="FunFam" id="3.30.160.60:FF:001732">
    <property type="entry name" value="Zgc:162936"/>
    <property type="match status" value="1"/>
</dbReference>
<evidence type="ECO:0000256" key="2">
    <source>
        <dbReference type="ARBA" id="ARBA00022737"/>
    </source>
</evidence>
<evidence type="ECO:0000256" key="3">
    <source>
        <dbReference type="ARBA" id="ARBA00022771"/>
    </source>
</evidence>
<evidence type="ECO:0000256" key="5">
    <source>
        <dbReference type="PROSITE-ProRule" id="PRU00042"/>
    </source>
</evidence>
<evidence type="ECO:0000256" key="1">
    <source>
        <dbReference type="ARBA" id="ARBA00022723"/>
    </source>
</evidence>
<dbReference type="GO" id="GO:0000981">
    <property type="term" value="F:DNA-binding transcription factor activity, RNA polymerase II-specific"/>
    <property type="evidence" value="ECO:0007669"/>
    <property type="project" value="TreeGrafter"/>
</dbReference>
<dbReference type="AlphaFoldDB" id="A0A6P7GMG8"/>
<keyword evidence="3 5" id="KW-0863">Zinc-finger</keyword>
<dbReference type="Gene3D" id="3.30.160.60">
    <property type="entry name" value="Classic Zinc Finger"/>
    <property type="match status" value="3"/>
</dbReference>
<protein>
    <submittedName>
        <fullName evidence="7">Zinc finger protein 26-like isoform X5</fullName>
    </submittedName>
</protein>
<keyword evidence="4" id="KW-0862">Zinc</keyword>
<proteinExistence type="predicted"/>
<feature type="domain" description="C2H2-type" evidence="6">
    <location>
        <begin position="166"/>
        <end position="193"/>
    </location>
</feature>
<dbReference type="InterPro" id="IPR036236">
    <property type="entry name" value="Znf_C2H2_sf"/>
</dbReference>
<keyword evidence="1" id="KW-0479">Metal-binding</keyword>
<dbReference type="InterPro" id="IPR013087">
    <property type="entry name" value="Znf_C2H2_type"/>
</dbReference>
<dbReference type="RefSeq" id="XP_028146378.1">
    <property type="nucleotide sequence ID" value="XM_028290577.1"/>
</dbReference>
<keyword evidence="2" id="KW-0677">Repeat</keyword>
<dbReference type="GO" id="GO:0005694">
    <property type="term" value="C:chromosome"/>
    <property type="evidence" value="ECO:0007669"/>
    <property type="project" value="UniProtKB-ARBA"/>
</dbReference>
<evidence type="ECO:0000259" key="6">
    <source>
        <dbReference type="PROSITE" id="PS50157"/>
    </source>
</evidence>
<dbReference type="SUPFAM" id="SSF57667">
    <property type="entry name" value="beta-beta-alpha zinc fingers"/>
    <property type="match status" value="2"/>
</dbReference>
<feature type="domain" description="C2H2-type" evidence="6">
    <location>
        <begin position="138"/>
        <end position="165"/>
    </location>
</feature>
<dbReference type="SMART" id="SM00355">
    <property type="entry name" value="ZnF_C2H2"/>
    <property type="match status" value="3"/>
</dbReference>
<dbReference type="PROSITE" id="PS50157">
    <property type="entry name" value="ZINC_FINGER_C2H2_2"/>
    <property type="match status" value="2"/>
</dbReference>
<dbReference type="PANTHER" id="PTHR23235">
    <property type="entry name" value="KRUEPPEL-LIKE TRANSCRIPTION FACTOR"/>
    <property type="match status" value="1"/>
</dbReference>
<evidence type="ECO:0000313" key="7">
    <source>
        <dbReference type="RefSeq" id="XP_028146378.1"/>
    </source>
</evidence>